<dbReference type="NCBIfam" id="TIGR00756">
    <property type="entry name" value="PPR"/>
    <property type="match status" value="8"/>
</dbReference>
<evidence type="ECO:0008006" key="6">
    <source>
        <dbReference type="Google" id="ProtNLM"/>
    </source>
</evidence>
<evidence type="ECO:0000256" key="3">
    <source>
        <dbReference type="PROSITE-ProRule" id="PRU00708"/>
    </source>
</evidence>
<keyword evidence="5" id="KW-1185">Reference proteome</keyword>
<evidence type="ECO:0000313" key="5">
    <source>
        <dbReference type="Proteomes" id="UP001168098"/>
    </source>
</evidence>
<dbReference type="InterPro" id="IPR051114">
    <property type="entry name" value="Mito_RNA_Proc_CCM1"/>
</dbReference>
<dbReference type="PROSITE" id="PS51375">
    <property type="entry name" value="PPR"/>
    <property type="match status" value="8"/>
</dbReference>
<dbReference type="Pfam" id="PF01535">
    <property type="entry name" value="PPR"/>
    <property type="match status" value="1"/>
</dbReference>
<evidence type="ECO:0000256" key="2">
    <source>
        <dbReference type="ARBA" id="ARBA00022737"/>
    </source>
</evidence>
<dbReference type="GO" id="GO:0005739">
    <property type="term" value="C:mitochondrion"/>
    <property type="evidence" value="ECO:0007669"/>
    <property type="project" value="TreeGrafter"/>
</dbReference>
<dbReference type="GO" id="GO:0007005">
    <property type="term" value="P:mitochondrion organization"/>
    <property type="evidence" value="ECO:0007669"/>
    <property type="project" value="TreeGrafter"/>
</dbReference>
<dbReference type="PANTHER" id="PTHR47934">
    <property type="entry name" value="PENTATRICOPEPTIDE REPEAT-CONTAINING PROTEIN PET309, MITOCHONDRIAL"/>
    <property type="match status" value="1"/>
</dbReference>
<sequence length="586" mass="66575">MNRGHIYDGLGPIWPNKDVYRKSPKRRRCVFLGFCPAFSVQGSQTLEEASEWASMALVKSKVRLSLSRYSLSPVSQHSFRLYSSSSEASEEEDEVKESGNSAVNLVLSSEETLVVEKFHSLIKSHQRKNTNPDSISPNPHYTIPSLSFDFSQISSADSVSSAIVRRVIEKCGGVRHGIPFPQTLAFFNWATNLEEFGHSPEPYMEMIDLAGKVRQFDLAWQLIDLMKTRNLEIPVETFTILVRRYVKAGLAAEAVHAFNRMEDYGCKPDKIAFSVVISSLCKKRRAIEAQSFFDSLKDRFELDVVVYTSLVHGWCRAGNISEAERVFGEMKMAGIQPNVHTYSIVIDALCRSGQITRAHDVFSEMIDVGCDPNAITFNNLMRVHVKAGRTEKVLQVYNQMKRLGCPADAITYNFLIESHCRDDNLEEAVKILNSAVKKGCSLNASSFNPIFRCISKLGDVNSAHRMFAKMKDVKCRPNTVTYNILMRMFADKKSTDMVLKLKKEMDDNEIEPNVNTYRVLISTFCGIGHWNNAYKFFKEMIEEKCLRPSLPVYEMVLQQLRKAGQLKKHEELVEKMVDRGFVTRPL</sequence>
<feature type="repeat" description="PPR" evidence="3">
    <location>
        <begin position="303"/>
        <end position="337"/>
    </location>
</feature>
<keyword evidence="2" id="KW-0677">Repeat</keyword>
<dbReference type="Proteomes" id="UP001168098">
    <property type="component" value="Unassembled WGS sequence"/>
</dbReference>
<dbReference type="PANTHER" id="PTHR47934:SF28">
    <property type="entry name" value="OS04G0488500 PROTEIN"/>
    <property type="match status" value="1"/>
</dbReference>
<dbReference type="InterPro" id="IPR011990">
    <property type="entry name" value="TPR-like_helical_dom_sf"/>
</dbReference>
<dbReference type="Pfam" id="PF13041">
    <property type="entry name" value="PPR_2"/>
    <property type="match status" value="4"/>
</dbReference>
<feature type="repeat" description="PPR" evidence="3">
    <location>
        <begin position="373"/>
        <end position="407"/>
    </location>
</feature>
<feature type="repeat" description="PPR" evidence="3">
    <location>
        <begin position="408"/>
        <end position="442"/>
    </location>
</feature>
<proteinExistence type="inferred from homology"/>
<protein>
    <recommendedName>
        <fullName evidence="6">Pentatricopeptide repeat-containing protein</fullName>
    </recommendedName>
</protein>
<reference evidence="4 5" key="1">
    <citation type="journal article" date="2023" name="BMC Biotechnol.">
        <title>Vitis rotundifolia cv Carlos genome sequencing.</title>
        <authorList>
            <person name="Huff M."/>
            <person name="Hulse-Kemp A."/>
            <person name="Scheffler B."/>
            <person name="Youngblood R."/>
            <person name="Simpson S."/>
            <person name="Babiker E."/>
            <person name="Staton M."/>
        </authorList>
    </citation>
    <scope>NUCLEOTIDE SEQUENCE [LARGE SCALE GENOMIC DNA]</scope>
    <source>
        <tissue evidence="4">Leaf</tissue>
    </source>
</reference>
<feature type="repeat" description="PPR" evidence="3">
    <location>
        <begin position="513"/>
        <end position="547"/>
    </location>
</feature>
<name>A0AA39D707_VITRO</name>
<feature type="repeat" description="PPR" evidence="3">
    <location>
        <begin position="443"/>
        <end position="477"/>
    </location>
</feature>
<feature type="repeat" description="PPR" evidence="3">
    <location>
        <begin position="478"/>
        <end position="512"/>
    </location>
</feature>
<organism evidence="4 5">
    <name type="scientific">Vitis rotundifolia</name>
    <name type="common">Muscadine grape</name>
    <dbReference type="NCBI Taxonomy" id="103349"/>
    <lineage>
        <taxon>Eukaryota</taxon>
        <taxon>Viridiplantae</taxon>
        <taxon>Streptophyta</taxon>
        <taxon>Embryophyta</taxon>
        <taxon>Tracheophyta</taxon>
        <taxon>Spermatophyta</taxon>
        <taxon>Magnoliopsida</taxon>
        <taxon>eudicotyledons</taxon>
        <taxon>Gunneridae</taxon>
        <taxon>Pentapetalae</taxon>
        <taxon>rosids</taxon>
        <taxon>Vitales</taxon>
        <taxon>Vitaceae</taxon>
        <taxon>Viteae</taxon>
        <taxon>Vitis</taxon>
    </lineage>
</organism>
<gene>
    <name evidence="4" type="ORF">PVL29_023174</name>
</gene>
<feature type="repeat" description="PPR" evidence="3">
    <location>
        <begin position="234"/>
        <end position="268"/>
    </location>
</feature>
<dbReference type="SUPFAM" id="SSF48452">
    <property type="entry name" value="TPR-like"/>
    <property type="match status" value="1"/>
</dbReference>
<evidence type="ECO:0000313" key="4">
    <source>
        <dbReference type="EMBL" id="KAJ9673451.1"/>
    </source>
</evidence>
<dbReference type="EMBL" id="JARBHA010000018">
    <property type="protein sequence ID" value="KAJ9673451.1"/>
    <property type="molecule type" value="Genomic_DNA"/>
</dbReference>
<dbReference type="Gene3D" id="1.25.40.10">
    <property type="entry name" value="Tetratricopeptide repeat domain"/>
    <property type="match status" value="4"/>
</dbReference>
<evidence type="ECO:0000256" key="1">
    <source>
        <dbReference type="ARBA" id="ARBA00007626"/>
    </source>
</evidence>
<comment type="caution">
    <text evidence="4">The sequence shown here is derived from an EMBL/GenBank/DDBJ whole genome shotgun (WGS) entry which is preliminary data.</text>
</comment>
<feature type="repeat" description="PPR" evidence="3">
    <location>
        <begin position="338"/>
        <end position="372"/>
    </location>
</feature>
<comment type="similarity">
    <text evidence="1">Belongs to the PPR family. P subfamily.</text>
</comment>
<dbReference type="GO" id="GO:0006396">
    <property type="term" value="P:RNA processing"/>
    <property type="evidence" value="ECO:0007669"/>
    <property type="project" value="TreeGrafter"/>
</dbReference>
<dbReference type="GO" id="GO:0003729">
    <property type="term" value="F:mRNA binding"/>
    <property type="evidence" value="ECO:0007669"/>
    <property type="project" value="TreeGrafter"/>
</dbReference>
<dbReference type="AlphaFoldDB" id="A0AA39D707"/>
<accession>A0AA39D707</accession>
<dbReference type="InterPro" id="IPR002885">
    <property type="entry name" value="PPR_rpt"/>
</dbReference>